<dbReference type="Proteomes" id="UP001308776">
    <property type="component" value="Unassembled WGS sequence"/>
</dbReference>
<organism evidence="3 4">
    <name type="scientific">Acidithiobacillus ferriphilus</name>
    <dbReference type="NCBI Taxonomy" id="1689834"/>
    <lineage>
        <taxon>Bacteria</taxon>
        <taxon>Pseudomonadati</taxon>
        <taxon>Pseudomonadota</taxon>
        <taxon>Acidithiobacillia</taxon>
        <taxon>Acidithiobacillales</taxon>
        <taxon>Acidithiobacillaceae</taxon>
        <taxon>Acidithiobacillus</taxon>
    </lineage>
</organism>
<proteinExistence type="predicted"/>
<dbReference type="NCBIfam" id="NF033564">
    <property type="entry name" value="transpos_ISAs1"/>
    <property type="match status" value="1"/>
</dbReference>
<evidence type="ECO:0000259" key="1">
    <source>
        <dbReference type="Pfam" id="PF01609"/>
    </source>
</evidence>
<evidence type="ECO:0000313" key="4">
    <source>
        <dbReference type="Proteomes" id="UP001308776"/>
    </source>
</evidence>
<comment type="caution">
    <text evidence="3">The sequence shown here is derived from an EMBL/GenBank/DDBJ whole genome shotgun (WGS) entry which is preliminary data.</text>
</comment>
<dbReference type="InterPro" id="IPR051698">
    <property type="entry name" value="Transposase_11-like"/>
</dbReference>
<dbReference type="Pfam" id="PF13808">
    <property type="entry name" value="DDE_Tnp_1_assoc"/>
    <property type="match status" value="1"/>
</dbReference>
<gene>
    <name evidence="3" type="ORF">OW717_14130</name>
</gene>
<dbReference type="PANTHER" id="PTHR30298:SF0">
    <property type="entry name" value="PROTEIN YBFL-RELATED"/>
    <property type="match status" value="1"/>
</dbReference>
<sequence>MSVRNLVEEFSALKDPRCGGKVEHRLIDILVIAVCAVIAGAESWEDFALYGRSKQDWLGTFLALPSGIPSHDTFRRVFMLIDTGRFEACFESWARSFGATLDREVVAIDGKTIRGSHDRGREQAPLHVVSAWACDRRLVLGQRQVGDKSNEITAIPELLDVLDIKGAIVTLDAMGCQRSIASRIIERGADYLVTLKANQGKKFAAVQELCSTTCFSRSATHRPVHDEFDDGHGRLVRRRVFVCPDATALEPLRDWPGLKTVLAVETIRSVNGSGKTETDIRYFLSSSADQPEILAKAIRRHWQIENSLHWVLDVIFNEDHCRIRDRKAVQNFALLRKIAINLVRRHQASKASLKGRRKMAAWDNRYMEQVLTGNFHA</sequence>
<dbReference type="RefSeq" id="WP_287760456.1">
    <property type="nucleotide sequence ID" value="NZ_JAQGFR010000261.1"/>
</dbReference>
<feature type="domain" description="Transposase IS4-like" evidence="1">
    <location>
        <begin position="102"/>
        <end position="342"/>
    </location>
</feature>
<evidence type="ECO:0000313" key="3">
    <source>
        <dbReference type="EMBL" id="MEB8515170.1"/>
    </source>
</evidence>
<protein>
    <submittedName>
        <fullName evidence="3">ISAs1 family transposase</fullName>
    </submittedName>
</protein>
<dbReference type="PANTHER" id="PTHR30298">
    <property type="entry name" value="H REPEAT-ASSOCIATED PREDICTED TRANSPOSASE"/>
    <property type="match status" value="1"/>
</dbReference>
<dbReference type="Pfam" id="PF01609">
    <property type="entry name" value="DDE_Tnp_1"/>
    <property type="match status" value="1"/>
</dbReference>
<dbReference type="InterPro" id="IPR047647">
    <property type="entry name" value="ISAs1_transpos"/>
</dbReference>
<feature type="domain" description="H repeat-associated protein N-terminal" evidence="2">
    <location>
        <begin position="8"/>
        <end position="94"/>
    </location>
</feature>
<evidence type="ECO:0000259" key="2">
    <source>
        <dbReference type="Pfam" id="PF13808"/>
    </source>
</evidence>
<keyword evidence="4" id="KW-1185">Reference proteome</keyword>
<name>A0ABU6FWI4_9PROT</name>
<dbReference type="InterPro" id="IPR002559">
    <property type="entry name" value="Transposase_11"/>
</dbReference>
<accession>A0ABU6FWI4</accession>
<reference evidence="3 4" key="1">
    <citation type="submission" date="2022-11" db="EMBL/GenBank/DDBJ databases">
        <title>Comparative genomics analysis of Acidithiobacillus ferriphilus.</title>
        <authorList>
            <person name="Ma L."/>
        </authorList>
    </citation>
    <scope>NUCLEOTIDE SEQUENCE [LARGE SCALE GENOMIC DNA]</scope>
    <source>
        <strain evidence="3 4">DY15</strain>
    </source>
</reference>
<dbReference type="InterPro" id="IPR032806">
    <property type="entry name" value="YbfD_N"/>
</dbReference>
<dbReference type="EMBL" id="JAQGFR010000261">
    <property type="protein sequence ID" value="MEB8515170.1"/>
    <property type="molecule type" value="Genomic_DNA"/>
</dbReference>